<proteinExistence type="predicted"/>
<gene>
    <name evidence="2" type="ORF">PSFLO_03479</name>
</gene>
<dbReference type="EMBL" id="OOIP01000008">
    <property type="protein sequence ID" value="SPO38002.1"/>
    <property type="molecule type" value="Genomic_DNA"/>
</dbReference>
<evidence type="ECO:0000256" key="1">
    <source>
        <dbReference type="SAM" id="MobiDB-lite"/>
    </source>
</evidence>
<dbReference type="AlphaFoldDB" id="A0A5C3F132"/>
<reference evidence="2 3" key="1">
    <citation type="submission" date="2018-03" db="EMBL/GenBank/DDBJ databases">
        <authorList>
            <person name="Guldener U."/>
        </authorList>
    </citation>
    <scope>NUCLEOTIDE SEQUENCE [LARGE SCALE GENOMIC DNA]</scope>
    <source>
        <strain evidence="2 3">DAOM196992</strain>
    </source>
</reference>
<accession>A0A5C3F132</accession>
<feature type="region of interest" description="Disordered" evidence="1">
    <location>
        <begin position="115"/>
        <end position="189"/>
    </location>
</feature>
<evidence type="ECO:0000313" key="2">
    <source>
        <dbReference type="EMBL" id="SPO38002.1"/>
    </source>
</evidence>
<sequence length="204" mass="21803">MDRPKDDSAAWLTAEQRVPRRLDARSSAPSPRGAGGANSQRHHRPAAQTSVARAADDADVDQGREVGRSVEQAKVGVYAGASSIYVVFEREVCYVRLPACWVKADPAPIWHMARTQRPRQASSANPAVPRRTEGPAGRQQEATYGQRLCARSGQRGSSVVRLPACQAGPGPRPPPSLCSSPCETTKPSPQTRCAAVRNACPPSS</sequence>
<feature type="region of interest" description="Disordered" evidence="1">
    <location>
        <begin position="1"/>
        <end position="68"/>
    </location>
</feature>
<organism evidence="2 3">
    <name type="scientific">Pseudozyma flocculosa</name>
    <dbReference type="NCBI Taxonomy" id="84751"/>
    <lineage>
        <taxon>Eukaryota</taxon>
        <taxon>Fungi</taxon>
        <taxon>Dikarya</taxon>
        <taxon>Basidiomycota</taxon>
        <taxon>Ustilaginomycotina</taxon>
        <taxon>Ustilaginomycetes</taxon>
        <taxon>Ustilaginales</taxon>
        <taxon>Ustilaginaceae</taxon>
        <taxon>Pseudozyma</taxon>
    </lineage>
</organism>
<name>A0A5C3F132_9BASI</name>
<keyword evidence="3" id="KW-1185">Reference proteome</keyword>
<evidence type="ECO:0000313" key="3">
    <source>
        <dbReference type="Proteomes" id="UP000323386"/>
    </source>
</evidence>
<protein>
    <submittedName>
        <fullName evidence="2">Uncharacterized protein</fullName>
    </submittedName>
</protein>
<dbReference type="Proteomes" id="UP000323386">
    <property type="component" value="Unassembled WGS sequence"/>
</dbReference>